<dbReference type="InterPro" id="IPR036890">
    <property type="entry name" value="HATPase_C_sf"/>
</dbReference>
<evidence type="ECO:0000313" key="11">
    <source>
        <dbReference type="Proteomes" id="UP001589865"/>
    </source>
</evidence>
<feature type="region of interest" description="Disordered" evidence="7">
    <location>
        <begin position="674"/>
        <end position="693"/>
    </location>
</feature>
<dbReference type="SUPFAM" id="SSF55874">
    <property type="entry name" value="ATPase domain of HSP90 chaperone/DNA topoisomerase II/histidine kinase"/>
    <property type="match status" value="1"/>
</dbReference>
<comment type="catalytic activity">
    <reaction evidence="1">
        <text>ATP + protein L-histidine = ADP + protein N-phospho-L-histidine.</text>
        <dbReference type="EC" id="2.7.13.3"/>
    </reaction>
</comment>
<keyword evidence="8" id="KW-1133">Transmembrane helix</keyword>
<dbReference type="InterPro" id="IPR014265">
    <property type="entry name" value="XrtA/PrsK"/>
</dbReference>
<dbReference type="InterPro" id="IPR050980">
    <property type="entry name" value="2C_sensor_his_kinase"/>
</dbReference>
<keyword evidence="8" id="KW-0472">Membrane</keyword>
<evidence type="ECO:0000256" key="4">
    <source>
        <dbReference type="ARBA" id="ARBA00022679"/>
    </source>
</evidence>
<dbReference type="NCBIfam" id="TIGR02916">
    <property type="entry name" value="PEP_his_kin"/>
    <property type="match status" value="1"/>
</dbReference>
<evidence type="ECO:0000256" key="5">
    <source>
        <dbReference type="ARBA" id="ARBA00022777"/>
    </source>
</evidence>
<evidence type="ECO:0000256" key="8">
    <source>
        <dbReference type="SAM" id="Phobius"/>
    </source>
</evidence>
<feature type="transmembrane region" description="Helical" evidence="8">
    <location>
        <begin position="124"/>
        <end position="146"/>
    </location>
</feature>
<protein>
    <recommendedName>
        <fullName evidence="2">histidine kinase</fullName>
        <ecNumber evidence="2">2.7.13.3</ecNumber>
    </recommendedName>
</protein>
<evidence type="ECO:0000256" key="1">
    <source>
        <dbReference type="ARBA" id="ARBA00000085"/>
    </source>
</evidence>
<evidence type="ECO:0000256" key="6">
    <source>
        <dbReference type="ARBA" id="ARBA00023012"/>
    </source>
</evidence>
<dbReference type="PANTHER" id="PTHR44936">
    <property type="entry name" value="SENSOR PROTEIN CREC"/>
    <property type="match status" value="1"/>
</dbReference>
<name>A0ABV6JLZ3_9PROT</name>
<evidence type="ECO:0000256" key="2">
    <source>
        <dbReference type="ARBA" id="ARBA00012438"/>
    </source>
</evidence>
<organism evidence="10 11">
    <name type="scientific">Roseomonas elaeocarpi</name>
    <dbReference type="NCBI Taxonomy" id="907779"/>
    <lineage>
        <taxon>Bacteria</taxon>
        <taxon>Pseudomonadati</taxon>
        <taxon>Pseudomonadota</taxon>
        <taxon>Alphaproteobacteria</taxon>
        <taxon>Acetobacterales</taxon>
        <taxon>Roseomonadaceae</taxon>
        <taxon>Roseomonas</taxon>
    </lineage>
</organism>
<feature type="domain" description="Histidine kinase" evidence="9">
    <location>
        <begin position="473"/>
        <end position="674"/>
    </location>
</feature>
<dbReference type="Gene3D" id="3.30.565.10">
    <property type="entry name" value="Histidine kinase-like ATPase, C-terminal domain"/>
    <property type="match status" value="1"/>
</dbReference>
<accession>A0ABV6JLZ3</accession>
<feature type="transmembrane region" description="Helical" evidence="8">
    <location>
        <begin position="221"/>
        <end position="243"/>
    </location>
</feature>
<feature type="compositionally biased region" description="Low complexity" evidence="7">
    <location>
        <begin position="679"/>
        <end position="693"/>
    </location>
</feature>
<dbReference type="InterPro" id="IPR005467">
    <property type="entry name" value="His_kinase_dom"/>
</dbReference>
<proteinExistence type="predicted"/>
<dbReference type="RefSeq" id="WP_377042407.1">
    <property type="nucleotide sequence ID" value="NZ_JBHLUN010000001.1"/>
</dbReference>
<keyword evidence="8" id="KW-0812">Transmembrane</keyword>
<feature type="transmembrane region" description="Helical" evidence="8">
    <location>
        <begin position="6"/>
        <end position="28"/>
    </location>
</feature>
<dbReference type="SUPFAM" id="SSF55781">
    <property type="entry name" value="GAF domain-like"/>
    <property type="match status" value="1"/>
</dbReference>
<dbReference type="Proteomes" id="UP001589865">
    <property type="component" value="Unassembled WGS sequence"/>
</dbReference>
<dbReference type="PROSITE" id="PS50109">
    <property type="entry name" value="HIS_KIN"/>
    <property type="match status" value="1"/>
</dbReference>
<comment type="caution">
    <text evidence="10">The sequence shown here is derived from an EMBL/GenBank/DDBJ whole genome shotgun (WGS) entry which is preliminary data.</text>
</comment>
<dbReference type="SMART" id="SM00387">
    <property type="entry name" value="HATPase_c"/>
    <property type="match status" value="1"/>
</dbReference>
<dbReference type="EC" id="2.7.13.3" evidence="2"/>
<evidence type="ECO:0000259" key="9">
    <source>
        <dbReference type="PROSITE" id="PS50109"/>
    </source>
</evidence>
<sequence length="693" mass="72830">MSGTASFTLHAGCAAISAAWTVLVLVVGRGAAARPPAVAGATIVLWATTVALTPENPLDGIAGFADVLRTATWLAVLLLLCRRLTGSGGAALLRSFGALGLVTAVLAAASLLPATAEAARLHGLAPVLTLARPALALLVVLVGENLYRNAPEDMRWHVVLPCIALGGLAAFDLWLYADAALSGAFSDVLIDSRAVLTALAAPLLAIAAMRDRRAQREAPASRGLVFHGATLLIAGTFLLGAGVVGEALHRLGGPWARVAQVGLLAGTVMTLAVAVTARSIRSRLRRLVVDHFFHARYDYRREWLRCVATLSAPDAEASPEVRAIRAVADPADSPAGILLLRDPGDAPSRAPALSWAGSWNGPAVPMTLPAGHALVLALRNGAWVAQPGPGEFQDLRRCFGPIWLAVPLTHHRDGLLGVVLLSPPRASFAPDGEVFALLRALGREVAMFLAERRAAQRVADAERIQAYAGRFAFVAHDVKTVGTQLSLLLANADANIGDPEFQQDMLVTVRAAAERINTLIARLRMPEEGTPSSASRIRPGARLKQLVGRRPVPILIEAGDEEETLVAMAPEAFDAAVTHLLDNAVEASQGQPVVIRLQRQGEMMAVDIVDRGTGMSAAFLRDVLFRPLASSKPDGNGIGAWQARELLRRAGGDLLARSSLGSGTTMRMLVPTEPSAPIPAAQKPAELAAEACP</sequence>
<keyword evidence="4 10" id="KW-0808">Transferase</keyword>
<dbReference type="EMBL" id="JBHLUN010000001">
    <property type="protein sequence ID" value="MFC0406729.1"/>
    <property type="molecule type" value="Genomic_DNA"/>
</dbReference>
<feature type="transmembrane region" description="Helical" evidence="8">
    <location>
        <begin position="255"/>
        <end position="277"/>
    </location>
</feature>
<dbReference type="Pfam" id="PF02518">
    <property type="entry name" value="HATPase_c"/>
    <property type="match status" value="1"/>
</dbReference>
<dbReference type="InterPro" id="IPR004358">
    <property type="entry name" value="Sig_transdc_His_kin-like_C"/>
</dbReference>
<dbReference type="PANTHER" id="PTHR44936:SF9">
    <property type="entry name" value="SENSOR PROTEIN CREC"/>
    <property type="match status" value="1"/>
</dbReference>
<dbReference type="PRINTS" id="PR00344">
    <property type="entry name" value="BCTRLSENSOR"/>
</dbReference>
<reference evidence="10 11" key="1">
    <citation type="submission" date="2024-09" db="EMBL/GenBank/DDBJ databases">
        <authorList>
            <person name="Sun Q."/>
            <person name="Mori K."/>
        </authorList>
    </citation>
    <scope>NUCLEOTIDE SEQUENCE [LARGE SCALE GENOMIC DNA]</scope>
    <source>
        <strain evidence="10 11">TBRC 5777</strain>
    </source>
</reference>
<evidence type="ECO:0000313" key="10">
    <source>
        <dbReference type="EMBL" id="MFC0406729.1"/>
    </source>
</evidence>
<feature type="transmembrane region" description="Helical" evidence="8">
    <location>
        <begin position="92"/>
        <end position="112"/>
    </location>
</feature>
<dbReference type="GO" id="GO:0004673">
    <property type="term" value="F:protein histidine kinase activity"/>
    <property type="evidence" value="ECO:0007669"/>
    <property type="project" value="UniProtKB-EC"/>
</dbReference>
<dbReference type="InterPro" id="IPR003594">
    <property type="entry name" value="HATPase_dom"/>
</dbReference>
<evidence type="ECO:0000256" key="3">
    <source>
        <dbReference type="ARBA" id="ARBA00022553"/>
    </source>
</evidence>
<feature type="transmembrane region" description="Helical" evidence="8">
    <location>
        <begin position="189"/>
        <end position="209"/>
    </location>
</feature>
<keyword evidence="6" id="KW-0902">Two-component regulatory system</keyword>
<keyword evidence="3" id="KW-0597">Phosphoprotein</keyword>
<evidence type="ECO:0000256" key="7">
    <source>
        <dbReference type="SAM" id="MobiDB-lite"/>
    </source>
</evidence>
<keyword evidence="11" id="KW-1185">Reference proteome</keyword>
<gene>
    <name evidence="10" type="primary">prsK</name>
    <name evidence="10" type="ORF">ACFFGY_00620</name>
</gene>
<keyword evidence="5 10" id="KW-0418">Kinase</keyword>
<feature type="transmembrane region" description="Helical" evidence="8">
    <location>
        <begin position="158"/>
        <end position="177"/>
    </location>
</feature>